<feature type="non-terminal residue" evidence="1">
    <location>
        <position position="1"/>
    </location>
</feature>
<proteinExistence type="predicted"/>
<name>X1UPB6_9ZZZZ</name>
<evidence type="ECO:0000313" key="1">
    <source>
        <dbReference type="EMBL" id="GAI94194.1"/>
    </source>
</evidence>
<protein>
    <submittedName>
        <fullName evidence="1">Uncharacterized protein</fullName>
    </submittedName>
</protein>
<dbReference type="EMBL" id="BARW01023310">
    <property type="protein sequence ID" value="GAI94194.1"/>
    <property type="molecule type" value="Genomic_DNA"/>
</dbReference>
<gene>
    <name evidence="1" type="ORF">S12H4_38686</name>
</gene>
<accession>X1UPB6</accession>
<organism evidence="1">
    <name type="scientific">marine sediment metagenome</name>
    <dbReference type="NCBI Taxonomy" id="412755"/>
    <lineage>
        <taxon>unclassified sequences</taxon>
        <taxon>metagenomes</taxon>
        <taxon>ecological metagenomes</taxon>
    </lineage>
</organism>
<sequence length="127" mass="11989">VSGRVAGVLYGAVTSALGSGKICRVVTQGIVSGVVCAGAIEAGDRVTLASGGRIEAFNTITPLIDLLSGTIASGAVGVDEQGLVGTSGLISGVTGIRAINTAQVLGKALASGGGAGSGIPILVTLGG</sequence>
<dbReference type="AlphaFoldDB" id="X1UPB6"/>
<comment type="caution">
    <text evidence="1">The sequence shown here is derived from an EMBL/GenBank/DDBJ whole genome shotgun (WGS) entry which is preliminary data.</text>
</comment>
<reference evidence="1" key="1">
    <citation type="journal article" date="2014" name="Front. Microbiol.">
        <title>High frequency of phylogenetically diverse reductive dehalogenase-homologous genes in deep subseafloor sedimentary metagenomes.</title>
        <authorList>
            <person name="Kawai M."/>
            <person name="Futagami T."/>
            <person name="Toyoda A."/>
            <person name="Takaki Y."/>
            <person name="Nishi S."/>
            <person name="Hori S."/>
            <person name="Arai W."/>
            <person name="Tsubouchi T."/>
            <person name="Morono Y."/>
            <person name="Uchiyama I."/>
            <person name="Ito T."/>
            <person name="Fujiyama A."/>
            <person name="Inagaki F."/>
            <person name="Takami H."/>
        </authorList>
    </citation>
    <scope>NUCLEOTIDE SEQUENCE</scope>
    <source>
        <strain evidence="1">Expedition CK06-06</strain>
    </source>
</reference>